<evidence type="ECO:0000256" key="1">
    <source>
        <dbReference type="SAM" id="SignalP"/>
    </source>
</evidence>
<dbReference type="Proteomes" id="UP000663852">
    <property type="component" value="Unassembled WGS sequence"/>
</dbReference>
<protein>
    <submittedName>
        <fullName evidence="2">Uncharacterized protein</fullName>
    </submittedName>
</protein>
<organism evidence="2 3">
    <name type="scientific">Adineta ricciae</name>
    <name type="common">Rotifer</name>
    <dbReference type="NCBI Taxonomy" id="249248"/>
    <lineage>
        <taxon>Eukaryota</taxon>
        <taxon>Metazoa</taxon>
        <taxon>Spiralia</taxon>
        <taxon>Gnathifera</taxon>
        <taxon>Rotifera</taxon>
        <taxon>Eurotatoria</taxon>
        <taxon>Bdelloidea</taxon>
        <taxon>Adinetida</taxon>
        <taxon>Adinetidae</taxon>
        <taxon>Adineta</taxon>
    </lineage>
</organism>
<name>A0A815CPI1_ADIRI</name>
<evidence type="ECO:0000313" key="2">
    <source>
        <dbReference type="EMBL" id="CAF1283030.1"/>
    </source>
</evidence>
<proteinExistence type="predicted"/>
<evidence type="ECO:0000313" key="3">
    <source>
        <dbReference type="Proteomes" id="UP000663852"/>
    </source>
</evidence>
<dbReference type="AlphaFoldDB" id="A0A815CPI1"/>
<sequence length="87" mass="9838">MKILFYVLSILVFVAVRCNSEEDCSLQGEACRDGGNMVDRDCCPGYRCVPVFLLNRKHFSTATSTGTSMKHLKNTFSYIQLCTIENF</sequence>
<reference evidence="2" key="1">
    <citation type="submission" date="2021-02" db="EMBL/GenBank/DDBJ databases">
        <authorList>
            <person name="Nowell W R."/>
        </authorList>
    </citation>
    <scope>NUCLEOTIDE SEQUENCE</scope>
</reference>
<gene>
    <name evidence="2" type="ORF">EDS130_LOCUS29663</name>
</gene>
<keyword evidence="1" id="KW-0732">Signal</keyword>
<feature type="chain" id="PRO_5032744189" evidence="1">
    <location>
        <begin position="21"/>
        <end position="87"/>
    </location>
</feature>
<feature type="signal peptide" evidence="1">
    <location>
        <begin position="1"/>
        <end position="20"/>
    </location>
</feature>
<accession>A0A815CPI1</accession>
<comment type="caution">
    <text evidence="2">The sequence shown here is derived from an EMBL/GenBank/DDBJ whole genome shotgun (WGS) entry which is preliminary data.</text>
</comment>
<dbReference type="EMBL" id="CAJNOJ010000202">
    <property type="protein sequence ID" value="CAF1283030.1"/>
    <property type="molecule type" value="Genomic_DNA"/>
</dbReference>